<dbReference type="AlphaFoldDB" id="A0A1X7V9I1"/>
<organism evidence="1">
    <name type="scientific">Amphimedon queenslandica</name>
    <name type="common">Sponge</name>
    <dbReference type="NCBI Taxonomy" id="400682"/>
    <lineage>
        <taxon>Eukaryota</taxon>
        <taxon>Metazoa</taxon>
        <taxon>Porifera</taxon>
        <taxon>Demospongiae</taxon>
        <taxon>Heteroscleromorpha</taxon>
        <taxon>Haplosclerida</taxon>
        <taxon>Niphatidae</taxon>
        <taxon>Amphimedon</taxon>
    </lineage>
</organism>
<dbReference type="EnsemblMetazoa" id="Aqu2.1.36656_001">
    <property type="protein sequence ID" value="Aqu2.1.36656_001"/>
    <property type="gene ID" value="Aqu2.1.36656"/>
</dbReference>
<evidence type="ECO:0000313" key="1">
    <source>
        <dbReference type="EnsemblMetazoa" id="Aqu2.1.36656_001"/>
    </source>
</evidence>
<sequence length="104" mass="11915">LKTKFNFKDDDSCSSLIVSLNLSNIKCKPKDDKTKFVVKNDHCSSSLIVSIKLSSIKLKTSNPKKDDVIFTYEEPPNRDIVRRRQGIMFITLVMKNFKDGGVRF</sequence>
<reference evidence="1" key="1">
    <citation type="submission" date="2017-05" db="UniProtKB">
        <authorList>
            <consortium name="EnsemblMetazoa"/>
        </authorList>
    </citation>
    <scope>IDENTIFICATION</scope>
</reference>
<dbReference type="InParanoid" id="A0A1X7V9I1"/>
<proteinExistence type="predicted"/>
<protein>
    <submittedName>
        <fullName evidence="1">Uncharacterized protein</fullName>
    </submittedName>
</protein>
<name>A0A1X7V9I1_AMPQE</name>
<accession>A0A1X7V9I1</accession>